<proteinExistence type="predicted"/>
<reference evidence="2 3" key="1">
    <citation type="submission" date="2019-05" db="EMBL/GenBank/DDBJ databases">
        <title>Emergence of the Ug99 lineage of the wheat stem rust pathogen through somatic hybridization.</title>
        <authorList>
            <person name="Li F."/>
            <person name="Upadhyaya N.M."/>
            <person name="Sperschneider J."/>
            <person name="Matny O."/>
            <person name="Nguyen-Phuc H."/>
            <person name="Mago R."/>
            <person name="Raley C."/>
            <person name="Miller M.E."/>
            <person name="Silverstein K.A.T."/>
            <person name="Henningsen E."/>
            <person name="Hirsch C.D."/>
            <person name="Visser B."/>
            <person name="Pretorius Z.A."/>
            <person name="Steffenson B.J."/>
            <person name="Schwessinger B."/>
            <person name="Dodds P.N."/>
            <person name="Figueroa M."/>
        </authorList>
    </citation>
    <scope>NUCLEOTIDE SEQUENCE [LARGE SCALE GENOMIC DNA]</scope>
    <source>
        <strain evidence="2">21-0</strain>
    </source>
</reference>
<keyword evidence="3" id="KW-1185">Reference proteome</keyword>
<feature type="region of interest" description="Disordered" evidence="1">
    <location>
        <begin position="1"/>
        <end position="42"/>
    </location>
</feature>
<name>A0A5B0MUT5_PUCGR</name>
<dbReference type="Proteomes" id="UP000324748">
    <property type="component" value="Unassembled WGS sequence"/>
</dbReference>
<evidence type="ECO:0000313" key="2">
    <source>
        <dbReference type="EMBL" id="KAA1080695.1"/>
    </source>
</evidence>
<evidence type="ECO:0000313" key="3">
    <source>
        <dbReference type="Proteomes" id="UP000324748"/>
    </source>
</evidence>
<dbReference type="AlphaFoldDB" id="A0A5B0MUT5"/>
<comment type="caution">
    <text evidence="2">The sequence shown here is derived from an EMBL/GenBank/DDBJ whole genome shotgun (WGS) entry which is preliminary data.</text>
</comment>
<evidence type="ECO:0000256" key="1">
    <source>
        <dbReference type="SAM" id="MobiDB-lite"/>
    </source>
</evidence>
<gene>
    <name evidence="2" type="ORF">PGT21_017466</name>
</gene>
<sequence length="62" mass="6586">MPMPTSQFLPNNAVSSHPNQLTPQSTHSDLRSSYHEAAPGSAGKTKLAMFTKALASDGIFRG</sequence>
<protein>
    <submittedName>
        <fullName evidence="2">Uncharacterized protein</fullName>
    </submittedName>
</protein>
<organism evidence="2 3">
    <name type="scientific">Puccinia graminis f. sp. tritici</name>
    <dbReference type="NCBI Taxonomy" id="56615"/>
    <lineage>
        <taxon>Eukaryota</taxon>
        <taxon>Fungi</taxon>
        <taxon>Dikarya</taxon>
        <taxon>Basidiomycota</taxon>
        <taxon>Pucciniomycotina</taxon>
        <taxon>Pucciniomycetes</taxon>
        <taxon>Pucciniales</taxon>
        <taxon>Pucciniaceae</taxon>
        <taxon>Puccinia</taxon>
    </lineage>
</organism>
<accession>A0A5B0MUT5</accession>
<dbReference type="EMBL" id="VSWC01000131">
    <property type="protein sequence ID" value="KAA1080695.1"/>
    <property type="molecule type" value="Genomic_DNA"/>
</dbReference>
<feature type="compositionally biased region" description="Polar residues" evidence="1">
    <location>
        <begin position="1"/>
        <end position="27"/>
    </location>
</feature>